<evidence type="ECO:0000313" key="3">
    <source>
        <dbReference type="Proteomes" id="UP000002051"/>
    </source>
</evidence>
<reference evidence="2" key="3">
    <citation type="submission" date="2015-04" db="UniProtKB">
        <authorList>
            <consortium name="EnsemblPlants"/>
        </authorList>
    </citation>
    <scope>IDENTIFICATION</scope>
    <source>
        <strain evidence="2">cv. Jemalong A17</strain>
    </source>
</reference>
<dbReference type="EnsemblPlants" id="KEH32815">
    <property type="protein sequence ID" value="KEH32815"/>
    <property type="gene ID" value="MTR_3g006620"/>
</dbReference>
<name>A0A072V3U4_MEDTR</name>
<proteinExistence type="predicted"/>
<dbReference type="Proteomes" id="UP000002051">
    <property type="component" value="Chromosome 3"/>
</dbReference>
<dbReference type="EMBL" id="CM001219">
    <property type="protein sequence ID" value="KEH32815.1"/>
    <property type="molecule type" value="Genomic_DNA"/>
</dbReference>
<evidence type="ECO:0000313" key="2">
    <source>
        <dbReference type="EnsemblPlants" id="KEH32815"/>
    </source>
</evidence>
<dbReference type="HOGENOM" id="CLU_2853050_0_0_1"/>
<gene>
    <name evidence="1" type="ordered locus">MTR_3g006620</name>
</gene>
<sequence length="65" mass="7616">MTMKKTVNICKRSWLFYVFFLSGLEGKREENFGKKEGSSGMKGEFWKEMILGGSLYFIIQNPHIF</sequence>
<reference evidence="1 3" key="1">
    <citation type="journal article" date="2011" name="Nature">
        <title>The Medicago genome provides insight into the evolution of rhizobial symbioses.</title>
        <authorList>
            <person name="Young N.D."/>
            <person name="Debelle F."/>
            <person name="Oldroyd G.E."/>
            <person name="Geurts R."/>
            <person name="Cannon S.B."/>
            <person name="Udvardi M.K."/>
            <person name="Benedito V.A."/>
            <person name="Mayer K.F."/>
            <person name="Gouzy J."/>
            <person name="Schoof H."/>
            <person name="Van de Peer Y."/>
            <person name="Proost S."/>
            <person name="Cook D.R."/>
            <person name="Meyers B.C."/>
            <person name="Spannagl M."/>
            <person name="Cheung F."/>
            <person name="De Mita S."/>
            <person name="Krishnakumar V."/>
            <person name="Gundlach H."/>
            <person name="Zhou S."/>
            <person name="Mudge J."/>
            <person name="Bharti A.K."/>
            <person name="Murray J.D."/>
            <person name="Naoumkina M.A."/>
            <person name="Rosen B."/>
            <person name="Silverstein K.A."/>
            <person name="Tang H."/>
            <person name="Rombauts S."/>
            <person name="Zhao P.X."/>
            <person name="Zhou P."/>
            <person name="Barbe V."/>
            <person name="Bardou P."/>
            <person name="Bechner M."/>
            <person name="Bellec A."/>
            <person name="Berger A."/>
            <person name="Berges H."/>
            <person name="Bidwell S."/>
            <person name="Bisseling T."/>
            <person name="Choisne N."/>
            <person name="Couloux A."/>
            <person name="Denny R."/>
            <person name="Deshpande S."/>
            <person name="Dai X."/>
            <person name="Doyle J.J."/>
            <person name="Dudez A.M."/>
            <person name="Farmer A.D."/>
            <person name="Fouteau S."/>
            <person name="Franken C."/>
            <person name="Gibelin C."/>
            <person name="Gish J."/>
            <person name="Goldstein S."/>
            <person name="Gonzalez A.J."/>
            <person name="Green P.J."/>
            <person name="Hallab A."/>
            <person name="Hartog M."/>
            <person name="Hua A."/>
            <person name="Humphray S.J."/>
            <person name="Jeong D.H."/>
            <person name="Jing Y."/>
            <person name="Jocker A."/>
            <person name="Kenton S.M."/>
            <person name="Kim D.J."/>
            <person name="Klee K."/>
            <person name="Lai H."/>
            <person name="Lang C."/>
            <person name="Lin S."/>
            <person name="Macmil S.L."/>
            <person name="Magdelenat G."/>
            <person name="Matthews L."/>
            <person name="McCorrison J."/>
            <person name="Monaghan E.L."/>
            <person name="Mun J.H."/>
            <person name="Najar F.Z."/>
            <person name="Nicholson C."/>
            <person name="Noirot C."/>
            <person name="O'Bleness M."/>
            <person name="Paule C.R."/>
            <person name="Poulain J."/>
            <person name="Prion F."/>
            <person name="Qin B."/>
            <person name="Qu C."/>
            <person name="Retzel E.F."/>
            <person name="Riddle C."/>
            <person name="Sallet E."/>
            <person name="Samain S."/>
            <person name="Samson N."/>
            <person name="Sanders I."/>
            <person name="Saurat O."/>
            <person name="Scarpelli C."/>
            <person name="Schiex T."/>
            <person name="Segurens B."/>
            <person name="Severin A.J."/>
            <person name="Sherrier D.J."/>
            <person name="Shi R."/>
            <person name="Sims S."/>
            <person name="Singer S.R."/>
            <person name="Sinharoy S."/>
            <person name="Sterck L."/>
            <person name="Viollet A."/>
            <person name="Wang B.B."/>
            <person name="Wang K."/>
            <person name="Wang M."/>
            <person name="Wang X."/>
            <person name="Warfsmann J."/>
            <person name="Weissenbach J."/>
            <person name="White D.D."/>
            <person name="White J.D."/>
            <person name="Wiley G.B."/>
            <person name="Wincker P."/>
            <person name="Xing Y."/>
            <person name="Yang L."/>
            <person name="Yao Z."/>
            <person name="Ying F."/>
            <person name="Zhai J."/>
            <person name="Zhou L."/>
            <person name="Zuber A."/>
            <person name="Denarie J."/>
            <person name="Dixon R.A."/>
            <person name="May G.D."/>
            <person name="Schwartz D.C."/>
            <person name="Rogers J."/>
            <person name="Quetier F."/>
            <person name="Town C.D."/>
            <person name="Roe B.A."/>
        </authorList>
    </citation>
    <scope>NUCLEOTIDE SEQUENCE [LARGE SCALE GENOMIC DNA]</scope>
    <source>
        <strain evidence="1">A17</strain>
        <strain evidence="2 3">cv. Jemalong A17</strain>
    </source>
</reference>
<protein>
    <submittedName>
        <fullName evidence="1 2">Uncharacterized protein</fullName>
    </submittedName>
</protein>
<organism evidence="1 3">
    <name type="scientific">Medicago truncatula</name>
    <name type="common">Barrel medic</name>
    <name type="synonym">Medicago tribuloides</name>
    <dbReference type="NCBI Taxonomy" id="3880"/>
    <lineage>
        <taxon>Eukaryota</taxon>
        <taxon>Viridiplantae</taxon>
        <taxon>Streptophyta</taxon>
        <taxon>Embryophyta</taxon>
        <taxon>Tracheophyta</taxon>
        <taxon>Spermatophyta</taxon>
        <taxon>Magnoliopsida</taxon>
        <taxon>eudicotyledons</taxon>
        <taxon>Gunneridae</taxon>
        <taxon>Pentapetalae</taxon>
        <taxon>rosids</taxon>
        <taxon>fabids</taxon>
        <taxon>Fabales</taxon>
        <taxon>Fabaceae</taxon>
        <taxon>Papilionoideae</taxon>
        <taxon>50 kb inversion clade</taxon>
        <taxon>NPAAA clade</taxon>
        <taxon>Hologalegina</taxon>
        <taxon>IRL clade</taxon>
        <taxon>Trifolieae</taxon>
        <taxon>Medicago</taxon>
    </lineage>
</organism>
<accession>A0A072V3U4</accession>
<evidence type="ECO:0000313" key="1">
    <source>
        <dbReference type="EMBL" id="KEH32815.1"/>
    </source>
</evidence>
<dbReference type="AlphaFoldDB" id="A0A072V3U4"/>
<keyword evidence="3" id="KW-1185">Reference proteome</keyword>
<reference evidence="1 3" key="2">
    <citation type="journal article" date="2014" name="BMC Genomics">
        <title>An improved genome release (version Mt4.0) for the model legume Medicago truncatula.</title>
        <authorList>
            <person name="Tang H."/>
            <person name="Krishnakumar V."/>
            <person name="Bidwell S."/>
            <person name="Rosen B."/>
            <person name="Chan A."/>
            <person name="Zhou S."/>
            <person name="Gentzbittel L."/>
            <person name="Childs K.L."/>
            <person name="Yandell M."/>
            <person name="Gundlach H."/>
            <person name="Mayer K.F."/>
            <person name="Schwartz D.C."/>
            <person name="Town C.D."/>
        </authorList>
    </citation>
    <scope>GENOME REANNOTATION</scope>
    <source>
        <strain evidence="1">A17</strain>
        <strain evidence="2 3">cv. Jemalong A17</strain>
    </source>
</reference>